<comment type="caution">
    <text evidence="1">The sequence shown here is derived from an EMBL/GenBank/DDBJ whole genome shotgun (WGS) entry which is preliminary data.</text>
</comment>
<keyword evidence="2" id="KW-1185">Reference proteome</keyword>
<sequence>MIMSVKKIIPLLLFLSSLGVLFVYGFSKKVSTFGIEGTLVFEADNAAGTTVIYTTGTQSPLDKDIGLFVHEVVLQDGAFFRPINEYAGEDINIWIYKKGYPIFNLSRVLNPDRKNIDFGKIFIPKAFKIPTSTVSASEAPLQGYRDICLQDTPLLINPSEIKCIMNYTMREDASERCSKSNARKVYGAKFLFKVPKKYSAEQYLREMLLFFGR</sequence>
<organism evidence="1 2">
    <name type="scientific">Phaeodactylibacter xiamenensis</name>
    <dbReference type="NCBI Taxonomy" id="1524460"/>
    <lineage>
        <taxon>Bacteria</taxon>
        <taxon>Pseudomonadati</taxon>
        <taxon>Bacteroidota</taxon>
        <taxon>Saprospiria</taxon>
        <taxon>Saprospirales</taxon>
        <taxon>Haliscomenobacteraceae</taxon>
        <taxon>Phaeodactylibacter</taxon>
    </lineage>
</organism>
<dbReference type="Proteomes" id="UP000029736">
    <property type="component" value="Unassembled WGS sequence"/>
</dbReference>
<gene>
    <name evidence="1" type="ORF">IX84_26865</name>
</gene>
<evidence type="ECO:0000313" key="1">
    <source>
        <dbReference type="EMBL" id="KGE85698.1"/>
    </source>
</evidence>
<evidence type="ECO:0000313" key="2">
    <source>
        <dbReference type="Proteomes" id="UP000029736"/>
    </source>
</evidence>
<name>A0A098S1J2_9BACT</name>
<dbReference type="RefSeq" id="WP_044227788.1">
    <property type="nucleotide sequence ID" value="NZ_JBKAGJ010000003.1"/>
</dbReference>
<reference evidence="1 2" key="1">
    <citation type="journal article" date="2014" name="Int. J. Syst. Evol. Microbiol.">
        <title>Phaeodactylibacter xiamenensis gen. nov., sp. nov., a member of the family Saprospiraceae isolated from the marine alga Phaeodactylum tricornutum.</title>
        <authorList>
            <person name="Chen Z.Jr."/>
            <person name="Lei X."/>
            <person name="Lai Q."/>
            <person name="Li Y."/>
            <person name="Zhang B."/>
            <person name="Zhang J."/>
            <person name="Zhang H."/>
            <person name="Yang L."/>
            <person name="Zheng W."/>
            <person name="Tian Y."/>
            <person name="Yu Z."/>
            <person name="Xu H.Jr."/>
            <person name="Zheng T."/>
        </authorList>
    </citation>
    <scope>NUCLEOTIDE SEQUENCE [LARGE SCALE GENOMIC DNA]</scope>
    <source>
        <strain evidence="1 2">KD52</strain>
    </source>
</reference>
<dbReference type="EMBL" id="JPOS01000084">
    <property type="protein sequence ID" value="KGE85698.1"/>
    <property type="molecule type" value="Genomic_DNA"/>
</dbReference>
<proteinExistence type="predicted"/>
<accession>A0A098S1J2</accession>
<protein>
    <submittedName>
        <fullName evidence="1">Uncharacterized protein</fullName>
    </submittedName>
</protein>
<dbReference type="AlphaFoldDB" id="A0A098S1J2"/>